<keyword evidence="2" id="KW-1185">Reference proteome</keyword>
<dbReference type="Pfam" id="PF12672">
    <property type="entry name" value="DUF3793"/>
    <property type="match status" value="1"/>
</dbReference>
<comment type="caution">
    <text evidence="1">The sequence shown here is derived from an EMBL/GenBank/DDBJ whole genome shotgun (WGS) entry which is preliminary data.</text>
</comment>
<proteinExistence type="predicted"/>
<sequence>MKQVEFYKSLANMGDRECIEKFLIYNASLVISGVKPSATITIKKDKENLYEKWIKYGIDFLEAIDIQYIDLRECSNALIILIYNKKQLSNYIFRKDNKKFLMQLGYSNKEDINNYLYMLKNRYKEFNCPHELGIFLGFPLNDVMDFMNCKNKKCLSCGYWLVYNNLQEAKETFSRYDKVKEHTVNYILKGDSSHNVAYSIRNLFQEYEGASA</sequence>
<evidence type="ECO:0000313" key="1">
    <source>
        <dbReference type="EMBL" id="MBM6819137.1"/>
    </source>
</evidence>
<accession>A0ABS2FGK0</accession>
<organism evidence="1 2">
    <name type="scientific">Clostridium saudiense</name>
    <dbReference type="NCBI Taxonomy" id="1414720"/>
    <lineage>
        <taxon>Bacteria</taxon>
        <taxon>Bacillati</taxon>
        <taxon>Bacillota</taxon>
        <taxon>Clostridia</taxon>
        <taxon>Eubacteriales</taxon>
        <taxon>Clostridiaceae</taxon>
        <taxon>Clostridium</taxon>
    </lineage>
</organism>
<dbReference type="Proteomes" id="UP000767334">
    <property type="component" value="Unassembled WGS sequence"/>
</dbReference>
<dbReference type="EMBL" id="JACJLL010000034">
    <property type="protein sequence ID" value="MBM6819137.1"/>
    <property type="molecule type" value="Genomic_DNA"/>
</dbReference>
<evidence type="ECO:0000313" key="2">
    <source>
        <dbReference type="Proteomes" id="UP000767334"/>
    </source>
</evidence>
<dbReference type="RefSeq" id="WP_148322093.1">
    <property type="nucleotide sequence ID" value="NZ_JACJLL010000034.1"/>
</dbReference>
<gene>
    <name evidence="1" type="ORF">H6A19_07260</name>
</gene>
<dbReference type="InterPro" id="IPR024523">
    <property type="entry name" value="DUF3793"/>
</dbReference>
<name>A0ABS2FGK0_9CLOT</name>
<reference evidence="1 2" key="1">
    <citation type="journal article" date="2021" name="Sci. Rep.">
        <title>The distribution of antibiotic resistance genes in chicken gut microbiota commensals.</title>
        <authorList>
            <person name="Juricova H."/>
            <person name="Matiasovicova J."/>
            <person name="Kubasova T."/>
            <person name="Cejkova D."/>
            <person name="Rychlik I."/>
        </authorList>
    </citation>
    <scope>NUCLEOTIDE SEQUENCE [LARGE SCALE GENOMIC DNA]</scope>
    <source>
        <strain evidence="1 2">An435</strain>
    </source>
</reference>
<protein>
    <submittedName>
        <fullName evidence="1">DUF3793 family protein</fullName>
    </submittedName>
</protein>